<dbReference type="SUPFAM" id="SSF58014">
    <property type="entry name" value="Coiled-coil domain of nucleotide exchange factor GrpE"/>
    <property type="match status" value="1"/>
</dbReference>
<accession>A0A6B8KBZ0</accession>
<dbReference type="RefSeq" id="WP_136494870.1">
    <property type="nucleotide sequence ID" value="NZ_CP046052.1"/>
</dbReference>
<dbReference type="CDD" id="cd00446">
    <property type="entry name" value="GrpE"/>
    <property type="match status" value="1"/>
</dbReference>
<dbReference type="GO" id="GO:0006457">
    <property type="term" value="P:protein folding"/>
    <property type="evidence" value="ECO:0007669"/>
    <property type="project" value="InterPro"/>
</dbReference>
<dbReference type="KEGG" id="mhey:H2LOC_002060"/>
<dbReference type="FunFam" id="2.30.22.10:FF:000001">
    <property type="entry name" value="Protein GrpE"/>
    <property type="match status" value="1"/>
</dbReference>
<keyword evidence="5 10" id="KW-0346">Stress response</keyword>
<evidence type="ECO:0000256" key="3">
    <source>
        <dbReference type="ARBA" id="ARBA00011738"/>
    </source>
</evidence>
<evidence type="ECO:0000256" key="5">
    <source>
        <dbReference type="ARBA" id="ARBA00023016"/>
    </source>
</evidence>
<dbReference type="Gene3D" id="2.30.22.10">
    <property type="entry name" value="Head domain of nucleotide exchange factor GrpE"/>
    <property type="match status" value="1"/>
</dbReference>
<protein>
    <recommendedName>
        <fullName evidence="8 10">Protein GrpE</fullName>
    </recommendedName>
    <alternativeName>
        <fullName evidence="9 10">HSP-70 cofactor</fullName>
    </alternativeName>
</protein>
<dbReference type="InterPro" id="IPR013805">
    <property type="entry name" value="GrpE_CC"/>
</dbReference>
<dbReference type="GO" id="GO:0051082">
    <property type="term" value="F:unfolded protein binding"/>
    <property type="evidence" value="ECO:0007669"/>
    <property type="project" value="TreeGrafter"/>
</dbReference>
<dbReference type="AlphaFoldDB" id="A0A6B8KBZ0"/>
<reference evidence="14 15" key="1">
    <citation type="submission" date="2019-11" db="EMBL/GenBank/DDBJ databases">
        <title>The genome sequence of Methylocystis heyeri.</title>
        <authorList>
            <person name="Oshkin I.Y."/>
            <person name="Miroshnikov K."/>
            <person name="Dedysh S.N."/>
        </authorList>
    </citation>
    <scope>NUCLEOTIDE SEQUENCE [LARGE SCALE GENOMIC DNA]</scope>
    <source>
        <strain evidence="14 15">H2</strain>
    </source>
</reference>
<evidence type="ECO:0000313" key="15">
    <source>
        <dbReference type="Proteomes" id="UP000309061"/>
    </source>
</evidence>
<name>A0A6B8KBZ0_9HYPH</name>
<evidence type="ECO:0000256" key="7">
    <source>
        <dbReference type="ARBA" id="ARBA00053401"/>
    </source>
</evidence>
<dbReference type="Gene3D" id="3.90.20.20">
    <property type="match status" value="1"/>
</dbReference>
<dbReference type="OrthoDB" id="9789811at2"/>
<evidence type="ECO:0000256" key="11">
    <source>
        <dbReference type="RuleBase" id="RU000639"/>
    </source>
</evidence>
<dbReference type="InterPro" id="IPR009012">
    <property type="entry name" value="GrpE_head"/>
</dbReference>
<evidence type="ECO:0000256" key="6">
    <source>
        <dbReference type="ARBA" id="ARBA00023186"/>
    </source>
</evidence>
<evidence type="ECO:0000313" key="14">
    <source>
        <dbReference type="EMBL" id="QGM44571.1"/>
    </source>
</evidence>
<comment type="subcellular location">
    <subcellularLocation>
        <location evidence="1 10">Cytoplasm</location>
    </subcellularLocation>
</comment>
<dbReference type="GO" id="GO:0051087">
    <property type="term" value="F:protein-folding chaperone binding"/>
    <property type="evidence" value="ECO:0007669"/>
    <property type="project" value="InterPro"/>
</dbReference>
<keyword evidence="4 10" id="KW-0963">Cytoplasm</keyword>
<dbReference type="PRINTS" id="PR00773">
    <property type="entry name" value="GRPEPROTEIN"/>
</dbReference>
<sequence>MIEQNENETPNDNQSSAAPEGQGAAPEQAQAAPAAEPQSELEALRAEHGALKDRLLRALAEMENLRRRTEKEVADAKAYGITSFAREAVALADNLRRALDSFPAEARTSMEAHVGALLEGVELTERDFLSRLARFGVKKIEAQGVRFDPNQHEALYEIPDETKPAGTVAQVVEPGYLIGERVLRPAKVGVTRGGPKQ</sequence>
<evidence type="ECO:0000256" key="1">
    <source>
        <dbReference type="ARBA" id="ARBA00004496"/>
    </source>
</evidence>
<dbReference type="GO" id="GO:0042803">
    <property type="term" value="F:protein homodimerization activity"/>
    <property type="evidence" value="ECO:0007669"/>
    <property type="project" value="InterPro"/>
</dbReference>
<evidence type="ECO:0000256" key="10">
    <source>
        <dbReference type="HAMAP-Rule" id="MF_01151"/>
    </source>
</evidence>
<feature type="compositionally biased region" description="Low complexity" evidence="13">
    <location>
        <begin position="14"/>
        <end position="41"/>
    </location>
</feature>
<comment type="similarity">
    <text evidence="2 10 12">Belongs to the GrpE family.</text>
</comment>
<evidence type="ECO:0000256" key="8">
    <source>
        <dbReference type="ARBA" id="ARBA00072274"/>
    </source>
</evidence>
<dbReference type="Proteomes" id="UP000309061">
    <property type="component" value="Chromosome"/>
</dbReference>
<comment type="function">
    <text evidence="7 10 11">Participates actively in the response to hyperosmotic and heat shock by preventing the aggregation of stress-denatured proteins, in association with DnaK and GrpE. It is the nucleotide exchange factor for DnaK and may function as a thermosensor. Unfolded proteins bind initially to DnaJ; upon interaction with the DnaJ-bound protein, DnaK hydrolyzes its bound ATP, resulting in the formation of a stable complex. GrpE releases ADP from DnaK; ATP binding to DnaK triggers the release of the substrate protein, thus completing the reaction cycle. Several rounds of ATP-dependent interactions between DnaJ, DnaK and GrpE are required for fully efficient folding.</text>
</comment>
<dbReference type="SUPFAM" id="SSF51064">
    <property type="entry name" value="Head domain of nucleotide exchange factor GrpE"/>
    <property type="match status" value="1"/>
</dbReference>
<organism evidence="14 15">
    <name type="scientific">Methylocystis heyeri</name>
    <dbReference type="NCBI Taxonomy" id="391905"/>
    <lineage>
        <taxon>Bacteria</taxon>
        <taxon>Pseudomonadati</taxon>
        <taxon>Pseudomonadota</taxon>
        <taxon>Alphaproteobacteria</taxon>
        <taxon>Hyphomicrobiales</taxon>
        <taxon>Methylocystaceae</taxon>
        <taxon>Methylocystis</taxon>
    </lineage>
</organism>
<evidence type="ECO:0000256" key="4">
    <source>
        <dbReference type="ARBA" id="ARBA00022490"/>
    </source>
</evidence>
<keyword evidence="15" id="KW-1185">Reference proteome</keyword>
<dbReference type="EMBL" id="CP046052">
    <property type="protein sequence ID" value="QGM44571.1"/>
    <property type="molecule type" value="Genomic_DNA"/>
</dbReference>
<dbReference type="Pfam" id="PF01025">
    <property type="entry name" value="GrpE"/>
    <property type="match status" value="1"/>
</dbReference>
<dbReference type="HAMAP" id="MF_01151">
    <property type="entry name" value="GrpE"/>
    <property type="match status" value="1"/>
</dbReference>
<dbReference type="NCBIfam" id="NF010739">
    <property type="entry name" value="PRK14141.1"/>
    <property type="match status" value="1"/>
</dbReference>
<evidence type="ECO:0000256" key="9">
    <source>
        <dbReference type="ARBA" id="ARBA00076414"/>
    </source>
</evidence>
<evidence type="ECO:0000256" key="13">
    <source>
        <dbReference type="SAM" id="MobiDB-lite"/>
    </source>
</evidence>
<dbReference type="PANTHER" id="PTHR21237">
    <property type="entry name" value="GRPE PROTEIN"/>
    <property type="match status" value="1"/>
</dbReference>
<dbReference type="GO" id="GO:0005737">
    <property type="term" value="C:cytoplasm"/>
    <property type="evidence" value="ECO:0007669"/>
    <property type="project" value="UniProtKB-SubCell"/>
</dbReference>
<evidence type="ECO:0000256" key="2">
    <source>
        <dbReference type="ARBA" id="ARBA00009054"/>
    </source>
</evidence>
<dbReference type="PANTHER" id="PTHR21237:SF23">
    <property type="entry name" value="GRPE PROTEIN HOMOLOG, MITOCHONDRIAL"/>
    <property type="match status" value="1"/>
</dbReference>
<comment type="subunit">
    <text evidence="3 10">Homodimer.</text>
</comment>
<keyword evidence="6 10" id="KW-0143">Chaperone</keyword>
<dbReference type="GO" id="GO:0000774">
    <property type="term" value="F:adenyl-nucleotide exchange factor activity"/>
    <property type="evidence" value="ECO:0007669"/>
    <property type="project" value="InterPro"/>
</dbReference>
<dbReference type="InterPro" id="IPR000740">
    <property type="entry name" value="GrpE"/>
</dbReference>
<dbReference type="PROSITE" id="PS01071">
    <property type="entry name" value="GRPE"/>
    <property type="match status" value="1"/>
</dbReference>
<gene>
    <name evidence="10 14" type="primary">grpE</name>
    <name evidence="14" type="ORF">H2LOC_002060</name>
</gene>
<feature type="region of interest" description="Disordered" evidence="13">
    <location>
        <begin position="1"/>
        <end position="46"/>
    </location>
</feature>
<proteinExistence type="inferred from homology"/>
<evidence type="ECO:0000256" key="12">
    <source>
        <dbReference type="RuleBase" id="RU004478"/>
    </source>
</evidence>